<feature type="region of interest" description="Disordered" evidence="13">
    <location>
        <begin position="174"/>
        <end position="251"/>
    </location>
</feature>
<keyword evidence="2" id="KW-0479">Metal-binding</keyword>
<keyword evidence="6 10" id="KW-0694">RNA-binding</keyword>
<comment type="subcellular location">
    <subcellularLocation>
        <location evidence="1">Nucleus</location>
    </subcellularLocation>
</comment>
<dbReference type="PROSITE" id="PS50985">
    <property type="entry name" value="GRAS"/>
    <property type="match status" value="1"/>
</dbReference>
<dbReference type="PROSITE" id="PS50199">
    <property type="entry name" value="ZF_RANBP2_2"/>
    <property type="match status" value="1"/>
</dbReference>
<dbReference type="PROSITE" id="PS50174">
    <property type="entry name" value="G_PATCH"/>
    <property type="match status" value="1"/>
</dbReference>
<feature type="compositionally biased region" description="Pro residues" evidence="13">
    <location>
        <begin position="200"/>
        <end position="209"/>
    </location>
</feature>
<evidence type="ECO:0000256" key="6">
    <source>
        <dbReference type="ARBA" id="ARBA00022884"/>
    </source>
</evidence>
<dbReference type="Pfam" id="PF03514">
    <property type="entry name" value="GRAS"/>
    <property type="match status" value="1"/>
</dbReference>
<feature type="compositionally biased region" description="Pro residues" evidence="13">
    <location>
        <begin position="174"/>
        <end position="190"/>
    </location>
</feature>
<comment type="caution">
    <text evidence="12">Lacks conserved residue(s) required for the propagation of feature annotation.</text>
</comment>
<organism evidence="17">
    <name type="scientific">Brassica napus</name>
    <name type="common">Rape</name>
    <dbReference type="NCBI Taxonomy" id="3708"/>
    <lineage>
        <taxon>Eukaryota</taxon>
        <taxon>Viridiplantae</taxon>
        <taxon>Streptophyta</taxon>
        <taxon>Embryophyta</taxon>
        <taxon>Tracheophyta</taxon>
        <taxon>Spermatophyta</taxon>
        <taxon>Magnoliopsida</taxon>
        <taxon>eudicotyledons</taxon>
        <taxon>Gunneridae</taxon>
        <taxon>Pentapetalae</taxon>
        <taxon>rosids</taxon>
        <taxon>malvids</taxon>
        <taxon>Brassicales</taxon>
        <taxon>Brassicaceae</taxon>
        <taxon>Brassiceae</taxon>
        <taxon>Brassica</taxon>
    </lineage>
</organism>
<dbReference type="PANTHER" id="PTHR13948">
    <property type="entry name" value="RNA-BINDING PROTEIN"/>
    <property type="match status" value="1"/>
</dbReference>
<feature type="short sequence motif" description="VHIID" evidence="12">
    <location>
        <begin position="370"/>
        <end position="374"/>
    </location>
</feature>
<feature type="compositionally biased region" description="Basic and acidic residues" evidence="13">
    <location>
        <begin position="655"/>
        <end position="731"/>
    </location>
</feature>
<evidence type="ECO:0000259" key="16">
    <source>
        <dbReference type="PROSITE" id="PS50199"/>
    </source>
</evidence>
<dbReference type="InterPro" id="IPR012677">
    <property type="entry name" value="Nucleotide-bd_a/b_plait_sf"/>
</dbReference>
<dbReference type="InterPro" id="IPR001876">
    <property type="entry name" value="Znf_RanBP2"/>
</dbReference>
<dbReference type="InterPro" id="IPR005202">
    <property type="entry name" value="TF_GRAS"/>
</dbReference>
<dbReference type="GO" id="GO:0008270">
    <property type="term" value="F:zinc ion binding"/>
    <property type="evidence" value="ECO:0007669"/>
    <property type="project" value="UniProtKB-KW"/>
</dbReference>
<evidence type="ECO:0000256" key="13">
    <source>
        <dbReference type="SAM" id="MobiDB-lite"/>
    </source>
</evidence>
<dbReference type="GO" id="GO:0005634">
    <property type="term" value="C:nucleus"/>
    <property type="evidence" value="ECO:0007669"/>
    <property type="project" value="UniProtKB-SubCell"/>
</dbReference>
<protein>
    <submittedName>
        <fullName evidence="17">(rape) hypothetical protein</fullName>
    </submittedName>
</protein>
<feature type="region of interest" description="Disordered" evidence="13">
    <location>
        <begin position="1470"/>
        <end position="1493"/>
    </location>
</feature>
<feature type="region of interest" description="Leucine repeat II (LRII)" evidence="12">
    <location>
        <begin position="414"/>
        <end position="446"/>
    </location>
</feature>
<feature type="compositionally biased region" description="Polar residues" evidence="13">
    <location>
        <begin position="1231"/>
        <end position="1240"/>
    </location>
</feature>
<keyword evidence="8" id="KW-0804">Transcription</keyword>
<dbReference type="PROSITE" id="PS50102">
    <property type="entry name" value="RRM"/>
    <property type="match status" value="2"/>
</dbReference>
<dbReference type="Gene3D" id="4.10.1060.10">
    <property type="entry name" value="Zinc finger, RanBP2-type"/>
    <property type="match status" value="1"/>
</dbReference>
<feature type="compositionally biased region" description="Basic and acidic residues" evidence="13">
    <location>
        <begin position="630"/>
        <end position="646"/>
    </location>
</feature>
<feature type="domain" description="RanBP2-type" evidence="16">
    <location>
        <begin position="892"/>
        <end position="921"/>
    </location>
</feature>
<evidence type="ECO:0000256" key="5">
    <source>
        <dbReference type="ARBA" id="ARBA00022833"/>
    </source>
</evidence>
<feature type="region of interest" description="Disordered" evidence="13">
    <location>
        <begin position="1231"/>
        <end position="1251"/>
    </location>
</feature>
<dbReference type="Pfam" id="PF17780">
    <property type="entry name" value="OCRE"/>
    <property type="match status" value="1"/>
</dbReference>
<feature type="compositionally biased region" description="Low complexity" evidence="13">
    <location>
        <begin position="225"/>
        <end position="236"/>
    </location>
</feature>
<evidence type="ECO:0000259" key="14">
    <source>
        <dbReference type="PROSITE" id="PS50102"/>
    </source>
</evidence>
<evidence type="ECO:0000256" key="9">
    <source>
        <dbReference type="ARBA" id="ARBA00023242"/>
    </source>
</evidence>
<sequence length="1513" mass="166489">MAESSGKTTSSDNNSSNRSTVPPHPPPPASAMVRKRLASEMSSSSSLNNNQRPPPPHRASHLPDSNYIVTAAAADSTTHPTPPVSVCGFSGLPVFPSDNNNNRTAMSVQPMEQQDSSSSSPTVWVDAIIRDLINSSASVSIPQLIQNVRDIIFPCNPNLGALLEYRLRSLMLLDPPPSSSDAPPPQPPFEPLYHQQQQQPKPPTPPPPQVQQQERENTPPPPPETVTTTTTTTTTTAEALRERKEEIKRQKQDEEGLHLLTLLLQCAEAVSADNLEEANKLLLEISQLSTPYGTSAQRVAAYFSEAMSARLLNSCLGIYAALPSRWMPQTHSLKMVSAFQVFNGISPLVKFSHFTANQAIQEAFEKEDCVHIIDLDIMQGLQWPGLFHILASRPGGPPHVRLTGLGTSMEALQATGKRLSDFADKLGLPFEFCPLAEKVGNLDAERLNVRKREAVAVHWLQHSLYDVTGSDTHTLWLLQRLAPKVVTVVEQDLSHAGSFLGRFVEAIHYYSALFDSLGASYGEESEERHVVEQQLLSKEIRNVLAVGGPSRSGEVKFESWREKMQQCGFKGISLAGNAATQATLLLGMFPSDGYTLVDDNGTLKLGWKDLSLLTASAWTPFGSRNGYYRDQGHERSSRYDGRDDYSSSRSRNYHHNRDDSRGKDYDYARRSYDSDYERGSVRDGNRKSGDSQDRERNSRDREWGSRDREGDNRSFSRERDVSPQRRYEKSRSGSAGRDGFSRSRSRSPRGRSHGRSYREDSYEGDHWYGSERRREYEDRHEQDHFSATPSATVVVKGLSTKSTEEDLYQLLAEWGPLHHVRVIREQNSGISRGFAFIDFPTVDAARTMMNRIEHDGIIVDGRKLIFRYSTPRAGVPRRQENTSRRGYGGNIVPSDWICTICGCINFARRTSCFQCNEPKTDDSPSVDVGLSNSTAGRRSSESGPTHVLVVRGLDEDADEEMIRYEFSKHAPIKDLRLVRDKFTHVSRGFAFVHFFSVEDATKALEATNGTILDKNGKILRVAYAKSVHGSGTGMPASSHASNLAAAAIEAAAFSQQYDGAGWAPKEYNHDEKQTGGHAQGIGEMASAPQSGYVWDEASGYYYDAASGYYYDGNSGLYYDSSSGIWYSYDPQTQQYVPCPDQNNESKSTGTQPESAKMEKSSQQKVIISAAATPTVEKTISLPDAVQAAAAAAIASEKREKERVKEIKLASKSSILASKKKMSNVLTMWKQRTSETQTQRPSLGGENPPPTVLAEARSSFSTVQPKGKLTTDTVIAKERSTSSHGVVALTATPTTESSSSSKAGAPLMGVMRGSFGGASSSANVQVPPVLPSAPSPSVPVSAYGSGRRRFSEKPTAAPTHREQPQTSYRDRAAERRNLYGSSAPIDNDLMDSSEDIMRKGASDPTPFPPGVGVRGTTTTEVSDYDVITEEKAIDESNVGNRMLRNMGWHEGSGLGRDGSGMKEPVQAQGVDRRAGLGSQQKRLDPEFEAQPGDTYRTVLHKKALARFREMSDNN</sequence>
<feature type="region of interest" description="Disordered" evidence="13">
    <location>
        <begin position="1329"/>
        <end position="1370"/>
    </location>
</feature>
<dbReference type="InterPro" id="IPR041591">
    <property type="entry name" value="OCRE"/>
</dbReference>
<name>A0A816PE80_BRANA</name>
<dbReference type="PANTHER" id="PTHR13948:SF3">
    <property type="entry name" value="FI21118P1"/>
    <property type="match status" value="1"/>
</dbReference>
<feature type="domain" description="RRM" evidence="14">
    <location>
        <begin position="946"/>
        <end position="1026"/>
    </location>
</feature>
<dbReference type="EMBL" id="HG994363">
    <property type="protein sequence ID" value="CAF2047442.1"/>
    <property type="molecule type" value="Genomic_DNA"/>
</dbReference>
<dbReference type="SUPFAM" id="SSF54928">
    <property type="entry name" value="RNA-binding domain, RBD"/>
    <property type="match status" value="2"/>
</dbReference>
<feature type="compositionally biased region" description="Basic and acidic residues" evidence="13">
    <location>
        <begin position="239"/>
        <end position="251"/>
    </location>
</feature>
<dbReference type="SMART" id="SM00547">
    <property type="entry name" value="ZnF_RBZ"/>
    <property type="match status" value="1"/>
</dbReference>
<keyword evidence="7" id="KW-0805">Transcription regulation</keyword>
<evidence type="ECO:0000259" key="15">
    <source>
        <dbReference type="PROSITE" id="PS50174"/>
    </source>
</evidence>
<feature type="region of interest" description="VHIID" evidence="12">
    <location>
        <begin position="339"/>
        <end position="404"/>
    </location>
</feature>
<dbReference type="InterPro" id="IPR035979">
    <property type="entry name" value="RBD_domain_sf"/>
</dbReference>
<keyword evidence="4 11" id="KW-0863">Zinc-finger</keyword>
<evidence type="ECO:0000313" key="17">
    <source>
        <dbReference type="EMBL" id="CAF2047442.1"/>
    </source>
</evidence>
<evidence type="ECO:0000256" key="7">
    <source>
        <dbReference type="ARBA" id="ARBA00023015"/>
    </source>
</evidence>
<dbReference type="InterPro" id="IPR036443">
    <property type="entry name" value="Znf_RanBP2_sf"/>
</dbReference>
<dbReference type="SMART" id="SM00443">
    <property type="entry name" value="G_patch"/>
    <property type="match status" value="1"/>
</dbReference>
<feature type="domain" description="RRM" evidence="14">
    <location>
        <begin position="791"/>
        <end position="871"/>
    </location>
</feature>
<feature type="short sequence motif" description="LxCxE motif" evidence="12">
    <location>
        <begin position="264"/>
        <end position="268"/>
    </location>
</feature>
<feature type="region of interest" description="Disordered" evidence="13">
    <location>
        <begin position="100"/>
        <end position="120"/>
    </location>
</feature>
<reference evidence="17" key="1">
    <citation type="submission" date="2021-01" db="EMBL/GenBank/DDBJ databases">
        <authorList>
            <consortium name="Genoscope - CEA"/>
            <person name="William W."/>
        </authorList>
    </citation>
    <scope>NUCLEOTIDE SEQUENCE</scope>
</reference>
<feature type="region of interest" description="Disordered" evidence="13">
    <location>
        <begin position="624"/>
        <end position="763"/>
    </location>
</feature>
<feature type="compositionally biased region" description="Polar residues" evidence="13">
    <location>
        <begin position="930"/>
        <end position="943"/>
    </location>
</feature>
<dbReference type="GO" id="GO:0003723">
    <property type="term" value="F:RNA binding"/>
    <property type="evidence" value="ECO:0007669"/>
    <property type="project" value="UniProtKB-UniRule"/>
</dbReference>
<feature type="region of interest" description="Disordered" evidence="13">
    <location>
        <begin position="1395"/>
        <end position="1416"/>
    </location>
</feature>
<keyword evidence="5" id="KW-0862">Zinc</keyword>
<comment type="similarity">
    <text evidence="12">Belongs to the GRAS family.</text>
</comment>
<feature type="compositionally biased region" description="Basic and acidic residues" evidence="13">
    <location>
        <begin position="1358"/>
        <end position="1370"/>
    </location>
</feature>
<evidence type="ECO:0000256" key="12">
    <source>
        <dbReference type="PROSITE-ProRule" id="PRU01191"/>
    </source>
</evidence>
<feature type="compositionally biased region" description="Polar residues" evidence="13">
    <location>
        <begin position="1137"/>
        <end position="1153"/>
    </location>
</feature>
<evidence type="ECO:0000256" key="1">
    <source>
        <dbReference type="ARBA" id="ARBA00004123"/>
    </source>
</evidence>
<keyword evidence="3" id="KW-0677">Repeat</keyword>
<dbReference type="CDD" id="cd12313">
    <property type="entry name" value="RRM1_RRM2_RBM5_like"/>
    <property type="match status" value="1"/>
</dbReference>
<dbReference type="CDD" id="cd16166">
    <property type="entry name" value="OCRE_SUA_like"/>
    <property type="match status" value="1"/>
</dbReference>
<evidence type="ECO:0000256" key="4">
    <source>
        <dbReference type="ARBA" id="ARBA00022771"/>
    </source>
</evidence>
<proteinExistence type="inferred from homology"/>
<dbReference type="Pfam" id="PF01585">
    <property type="entry name" value="G-patch"/>
    <property type="match status" value="1"/>
</dbReference>
<keyword evidence="9" id="KW-0539">Nucleus</keyword>
<accession>A0A816PE80</accession>
<evidence type="ECO:0000256" key="3">
    <source>
        <dbReference type="ARBA" id="ARBA00022737"/>
    </source>
</evidence>
<feature type="region of interest" description="Disordered" evidence="13">
    <location>
        <begin position="1"/>
        <end position="63"/>
    </location>
</feature>
<evidence type="ECO:0000256" key="11">
    <source>
        <dbReference type="PROSITE-ProRule" id="PRU00322"/>
    </source>
</evidence>
<feature type="domain" description="G-patch" evidence="15">
    <location>
        <begin position="1434"/>
        <end position="1480"/>
    </location>
</feature>
<dbReference type="Pfam" id="PF00076">
    <property type="entry name" value="RRM_1"/>
    <property type="match status" value="2"/>
</dbReference>
<feature type="region of interest" description="Disordered" evidence="13">
    <location>
        <begin position="919"/>
        <end position="943"/>
    </location>
</feature>
<gene>
    <name evidence="17" type="ORF">DARMORV10_A09P47220.1</name>
</gene>
<dbReference type="InterPro" id="IPR000467">
    <property type="entry name" value="G_patch_dom"/>
</dbReference>
<dbReference type="InterPro" id="IPR035623">
    <property type="entry name" value="SUA-like_OCRE"/>
</dbReference>
<evidence type="ECO:0000256" key="10">
    <source>
        <dbReference type="PROSITE-ProRule" id="PRU00176"/>
    </source>
</evidence>
<evidence type="ECO:0000256" key="8">
    <source>
        <dbReference type="ARBA" id="ARBA00023163"/>
    </source>
</evidence>
<dbReference type="PROSITE" id="PS01358">
    <property type="entry name" value="ZF_RANBP2_1"/>
    <property type="match status" value="1"/>
</dbReference>
<dbReference type="InterPro" id="IPR000504">
    <property type="entry name" value="RRM_dom"/>
</dbReference>
<dbReference type="Gene3D" id="3.30.70.330">
    <property type="match status" value="2"/>
</dbReference>
<feature type="compositionally biased region" description="Basic residues" evidence="13">
    <location>
        <begin position="743"/>
        <end position="755"/>
    </location>
</feature>
<feature type="region of interest" description="SAW" evidence="12">
    <location>
        <begin position="545"/>
        <end position="619"/>
    </location>
</feature>
<feature type="compositionally biased region" description="Low complexity" evidence="13">
    <location>
        <begin position="1"/>
        <end position="20"/>
    </location>
</feature>
<dbReference type="SUPFAM" id="SSF90209">
    <property type="entry name" value="Ran binding protein zinc finger-like"/>
    <property type="match status" value="1"/>
</dbReference>
<dbReference type="Proteomes" id="UP001295469">
    <property type="component" value="Chromosome A09"/>
</dbReference>
<evidence type="ECO:0000256" key="2">
    <source>
        <dbReference type="ARBA" id="ARBA00022723"/>
    </source>
</evidence>
<feature type="region of interest" description="Disordered" evidence="13">
    <location>
        <begin position="1137"/>
        <end position="1159"/>
    </location>
</feature>
<dbReference type="SMART" id="SM00360">
    <property type="entry name" value="RRM"/>
    <property type="match status" value="2"/>
</dbReference>